<keyword evidence="3 5" id="KW-0732">Signal</keyword>
<dbReference type="InterPro" id="IPR050682">
    <property type="entry name" value="ModA/WtpA"/>
</dbReference>
<dbReference type="Proteomes" id="UP000572212">
    <property type="component" value="Unassembled WGS sequence"/>
</dbReference>
<evidence type="ECO:0000256" key="4">
    <source>
        <dbReference type="PIRSR" id="PIRSR004846-1"/>
    </source>
</evidence>
<dbReference type="Gene3D" id="3.40.190.10">
    <property type="entry name" value="Periplasmic binding protein-like II"/>
    <property type="match status" value="2"/>
</dbReference>
<feature type="binding site" evidence="4">
    <location>
        <position position="192"/>
    </location>
    <ligand>
        <name>molybdate</name>
        <dbReference type="ChEBI" id="CHEBI:36264"/>
    </ligand>
</feature>
<keyword evidence="2 4" id="KW-0479">Metal-binding</keyword>
<evidence type="ECO:0000256" key="2">
    <source>
        <dbReference type="ARBA" id="ARBA00022723"/>
    </source>
</evidence>
<feature type="chain" id="PRO_5038519477" evidence="5">
    <location>
        <begin position="22"/>
        <end position="252"/>
    </location>
</feature>
<dbReference type="GO" id="GO:0030973">
    <property type="term" value="F:molybdate ion binding"/>
    <property type="evidence" value="ECO:0007669"/>
    <property type="project" value="TreeGrafter"/>
</dbReference>
<comment type="caution">
    <text evidence="6">The sequence shown here is derived from an EMBL/GenBank/DDBJ whole genome shotgun (WGS) entry which is preliminary data.</text>
</comment>
<gene>
    <name evidence="6" type="ORF">GGQ92_002567</name>
</gene>
<reference evidence="6 7" key="1">
    <citation type="submission" date="2020-08" db="EMBL/GenBank/DDBJ databases">
        <title>Genomic Encyclopedia of Type Strains, Phase IV (KMG-IV): sequencing the most valuable type-strain genomes for metagenomic binning, comparative biology and taxonomic classification.</title>
        <authorList>
            <person name="Goeker M."/>
        </authorList>
    </citation>
    <scope>NUCLEOTIDE SEQUENCE [LARGE SCALE GENOMIC DNA]</scope>
    <source>
        <strain evidence="6 7">DSM 11805</strain>
    </source>
</reference>
<dbReference type="SUPFAM" id="SSF53850">
    <property type="entry name" value="Periplasmic binding protein-like II"/>
    <property type="match status" value="1"/>
</dbReference>
<dbReference type="PANTHER" id="PTHR30632:SF0">
    <property type="entry name" value="SULFATE-BINDING PROTEIN"/>
    <property type="match status" value="1"/>
</dbReference>
<dbReference type="AlphaFoldDB" id="A0A841RLV3"/>
<feature type="signal peptide" evidence="5">
    <location>
        <begin position="1"/>
        <end position="21"/>
    </location>
</feature>
<protein>
    <submittedName>
        <fullName evidence="6">Molybdate transport system substrate-binding protein</fullName>
    </submittedName>
</protein>
<keyword evidence="7" id="KW-1185">Reference proteome</keyword>
<dbReference type="RefSeq" id="WP_184249499.1">
    <property type="nucleotide sequence ID" value="NZ_BAAACU010000056.1"/>
</dbReference>
<dbReference type="GO" id="GO:0046872">
    <property type="term" value="F:metal ion binding"/>
    <property type="evidence" value="ECO:0007669"/>
    <property type="project" value="UniProtKB-KW"/>
</dbReference>
<feature type="binding site" evidence="4">
    <location>
        <position position="37"/>
    </location>
    <ligand>
        <name>molybdate</name>
        <dbReference type="ChEBI" id="CHEBI:36264"/>
    </ligand>
</feature>
<dbReference type="GO" id="GO:0015689">
    <property type="term" value="P:molybdate ion transport"/>
    <property type="evidence" value="ECO:0007669"/>
    <property type="project" value="InterPro"/>
</dbReference>
<dbReference type="EMBL" id="JACHON010000016">
    <property type="protein sequence ID" value="MBB6513751.1"/>
    <property type="molecule type" value="Genomic_DNA"/>
</dbReference>
<dbReference type="PANTHER" id="PTHR30632">
    <property type="entry name" value="MOLYBDATE-BINDING PERIPLASMIC PROTEIN"/>
    <property type="match status" value="1"/>
</dbReference>
<evidence type="ECO:0000256" key="1">
    <source>
        <dbReference type="ARBA" id="ARBA00009175"/>
    </source>
</evidence>
<evidence type="ECO:0000256" key="5">
    <source>
        <dbReference type="SAM" id="SignalP"/>
    </source>
</evidence>
<comment type="similarity">
    <text evidence="1">Belongs to the bacterial solute-binding protein ModA family.</text>
</comment>
<name>A0A841RLV3_9BACI</name>
<dbReference type="Pfam" id="PF13531">
    <property type="entry name" value="SBP_bac_11"/>
    <property type="match status" value="1"/>
</dbReference>
<keyword evidence="4" id="KW-0500">Molybdenum</keyword>
<organism evidence="6 7">
    <name type="scientific">Gracilibacillus halotolerans</name>
    <dbReference type="NCBI Taxonomy" id="74386"/>
    <lineage>
        <taxon>Bacteria</taxon>
        <taxon>Bacillati</taxon>
        <taxon>Bacillota</taxon>
        <taxon>Bacilli</taxon>
        <taxon>Bacillales</taxon>
        <taxon>Bacillaceae</taxon>
        <taxon>Gracilibacillus</taxon>
    </lineage>
</organism>
<evidence type="ECO:0000313" key="7">
    <source>
        <dbReference type="Proteomes" id="UP000572212"/>
    </source>
</evidence>
<evidence type="ECO:0000256" key="3">
    <source>
        <dbReference type="ARBA" id="ARBA00022729"/>
    </source>
</evidence>
<sequence>MKYWKTYTVIALCLLLFTACSNDESQKQEVKLYASSSLSNMLTNIEKELEDEFQIKLILHLRTSAQLIEDVKDEGPFDLFLTPSQADIDELLKSGHLSEGSVQQFTYNDIVCINYYNDAGVNCDFDNLDERVRFISVADPEAVTLGSYTKDLLINKNLWDDWEEQEQLIFAESAPKAFDQVNGGDAEIGFVYGSDARFYQYPYVEMDEQLTIPYMLAISEEAKDNEKVLELKEWFLSEKGQEVLEEYGFITE</sequence>
<feature type="binding site" evidence="4">
    <location>
        <position position="64"/>
    </location>
    <ligand>
        <name>molybdate</name>
        <dbReference type="ChEBI" id="CHEBI:36264"/>
    </ligand>
</feature>
<accession>A0A841RLV3</accession>
<proteinExistence type="inferred from homology"/>
<dbReference type="NCBIfam" id="TIGR01256">
    <property type="entry name" value="modA"/>
    <property type="match status" value="1"/>
</dbReference>
<evidence type="ECO:0000313" key="6">
    <source>
        <dbReference type="EMBL" id="MBB6513751.1"/>
    </source>
</evidence>
<dbReference type="PROSITE" id="PS51257">
    <property type="entry name" value="PROKAR_LIPOPROTEIN"/>
    <property type="match status" value="1"/>
</dbReference>
<dbReference type="InterPro" id="IPR005950">
    <property type="entry name" value="ModA"/>
</dbReference>
<dbReference type="PIRSF" id="PIRSF004846">
    <property type="entry name" value="ModA"/>
    <property type="match status" value="1"/>
</dbReference>